<evidence type="ECO:0000313" key="1">
    <source>
        <dbReference type="EMBL" id="SVD39006.1"/>
    </source>
</evidence>
<name>A0A382UXK9_9ZZZZ</name>
<protein>
    <submittedName>
        <fullName evidence="1">Uncharacterized protein</fullName>
    </submittedName>
</protein>
<dbReference type="EMBL" id="UINC01147595">
    <property type="protein sequence ID" value="SVD39006.1"/>
    <property type="molecule type" value="Genomic_DNA"/>
</dbReference>
<organism evidence="1">
    <name type="scientific">marine metagenome</name>
    <dbReference type="NCBI Taxonomy" id="408172"/>
    <lineage>
        <taxon>unclassified sequences</taxon>
        <taxon>metagenomes</taxon>
        <taxon>ecological metagenomes</taxon>
    </lineage>
</organism>
<reference evidence="1" key="1">
    <citation type="submission" date="2018-05" db="EMBL/GenBank/DDBJ databases">
        <authorList>
            <person name="Lanie J.A."/>
            <person name="Ng W.-L."/>
            <person name="Kazmierczak K.M."/>
            <person name="Andrzejewski T.M."/>
            <person name="Davidsen T.M."/>
            <person name="Wayne K.J."/>
            <person name="Tettelin H."/>
            <person name="Glass J.I."/>
            <person name="Rusch D."/>
            <person name="Podicherti R."/>
            <person name="Tsui H.-C.T."/>
            <person name="Winkler M.E."/>
        </authorList>
    </citation>
    <scope>NUCLEOTIDE SEQUENCE</scope>
</reference>
<dbReference type="AlphaFoldDB" id="A0A382UXK9"/>
<accession>A0A382UXK9</accession>
<sequence length="23" mass="2809">MPIRKELRMLKNNLVIEEFYNAS</sequence>
<feature type="non-terminal residue" evidence="1">
    <location>
        <position position="23"/>
    </location>
</feature>
<proteinExistence type="predicted"/>
<gene>
    <name evidence="1" type="ORF">METZ01_LOCUS391860</name>
</gene>